<sequence length="58" mass="6860">CLISVVFKELQHSTEPPENRVEQWLMEPWLLELQSLTPLLLVEVPEFDEEEVELRKGI</sequence>
<evidence type="ECO:0000313" key="1">
    <source>
        <dbReference type="EMBL" id="MCI42872.1"/>
    </source>
</evidence>
<dbReference type="EMBL" id="LXQA010310167">
    <property type="protein sequence ID" value="MCI42872.1"/>
    <property type="molecule type" value="Genomic_DNA"/>
</dbReference>
<dbReference type="Proteomes" id="UP000265520">
    <property type="component" value="Unassembled WGS sequence"/>
</dbReference>
<name>A0A392S359_9FABA</name>
<evidence type="ECO:0000313" key="2">
    <source>
        <dbReference type="Proteomes" id="UP000265520"/>
    </source>
</evidence>
<organism evidence="1 2">
    <name type="scientific">Trifolium medium</name>
    <dbReference type="NCBI Taxonomy" id="97028"/>
    <lineage>
        <taxon>Eukaryota</taxon>
        <taxon>Viridiplantae</taxon>
        <taxon>Streptophyta</taxon>
        <taxon>Embryophyta</taxon>
        <taxon>Tracheophyta</taxon>
        <taxon>Spermatophyta</taxon>
        <taxon>Magnoliopsida</taxon>
        <taxon>eudicotyledons</taxon>
        <taxon>Gunneridae</taxon>
        <taxon>Pentapetalae</taxon>
        <taxon>rosids</taxon>
        <taxon>fabids</taxon>
        <taxon>Fabales</taxon>
        <taxon>Fabaceae</taxon>
        <taxon>Papilionoideae</taxon>
        <taxon>50 kb inversion clade</taxon>
        <taxon>NPAAA clade</taxon>
        <taxon>Hologalegina</taxon>
        <taxon>IRL clade</taxon>
        <taxon>Trifolieae</taxon>
        <taxon>Trifolium</taxon>
    </lineage>
</organism>
<comment type="caution">
    <text evidence="1">The sequence shown here is derived from an EMBL/GenBank/DDBJ whole genome shotgun (WGS) entry which is preliminary data.</text>
</comment>
<feature type="non-terminal residue" evidence="1">
    <location>
        <position position="1"/>
    </location>
</feature>
<reference evidence="1 2" key="1">
    <citation type="journal article" date="2018" name="Front. Plant Sci.">
        <title>Red Clover (Trifolium pratense) and Zigzag Clover (T. medium) - A Picture of Genomic Similarities and Differences.</title>
        <authorList>
            <person name="Dluhosova J."/>
            <person name="Istvanek J."/>
            <person name="Nedelnik J."/>
            <person name="Repkova J."/>
        </authorList>
    </citation>
    <scope>NUCLEOTIDE SEQUENCE [LARGE SCALE GENOMIC DNA]</scope>
    <source>
        <strain evidence="2">cv. 10/8</strain>
        <tissue evidence="1">Leaf</tissue>
    </source>
</reference>
<keyword evidence="2" id="KW-1185">Reference proteome</keyword>
<accession>A0A392S359</accession>
<proteinExistence type="predicted"/>
<protein>
    <submittedName>
        <fullName evidence="1">Uncharacterized protein</fullName>
    </submittedName>
</protein>
<dbReference type="AlphaFoldDB" id="A0A392S359"/>